<protein>
    <submittedName>
        <fullName evidence="2">Uncharacterized protein</fullName>
    </submittedName>
</protein>
<evidence type="ECO:0000313" key="2">
    <source>
        <dbReference type="EMBL" id="CAB4134240.1"/>
    </source>
</evidence>
<proteinExistence type="predicted"/>
<name>A0A6J5LMM1_9CAUD</name>
<organism evidence="2">
    <name type="scientific">uncultured Caudovirales phage</name>
    <dbReference type="NCBI Taxonomy" id="2100421"/>
    <lineage>
        <taxon>Viruses</taxon>
        <taxon>Duplodnaviria</taxon>
        <taxon>Heunggongvirae</taxon>
        <taxon>Uroviricota</taxon>
        <taxon>Caudoviricetes</taxon>
        <taxon>Peduoviridae</taxon>
        <taxon>Maltschvirus</taxon>
        <taxon>Maltschvirus maltsch</taxon>
    </lineage>
</organism>
<reference evidence="2" key="1">
    <citation type="submission" date="2020-04" db="EMBL/GenBank/DDBJ databases">
        <authorList>
            <person name="Chiriac C."/>
            <person name="Salcher M."/>
            <person name="Ghai R."/>
            <person name="Kavagutti S V."/>
        </authorList>
    </citation>
    <scope>NUCLEOTIDE SEQUENCE</scope>
</reference>
<dbReference type="EMBL" id="LR796281">
    <property type="protein sequence ID" value="CAB4134240.1"/>
    <property type="molecule type" value="Genomic_DNA"/>
</dbReference>
<accession>A0A6J5LMM1</accession>
<sequence>MSLNDTILYKYYKKAKLLKELDAWYKSFDTNTKEFVLDLVQNKQLKDKGVDGKGEIIGTYSYATEKITKGRKQQGDHFTLEDTGYFFNSMDVEVTDALLYITGDGKKGKDNLYSKYGDYITTLTDENIKLLQEIIKKKYIEYVQRVLLSD</sequence>
<evidence type="ECO:0000313" key="1">
    <source>
        <dbReference type="EMBL" id="CAB4128604.1"/>
    </source>
</evidence>
<gene>
    <name evidence="1" type="ORF">UFOVP104_54</name>
    <name evidence="2" type="ORF">UFOVP271_34</name>
</gene>
<dbReference type="EMBL" id="LR796219">
    <property type="protein sequence ID" value="CAB4128604.1"/>
    <property type="molecule type" value="Genomic_DNA"/>
</dbReference>